<dbReference type="AlphaFoldDB" id="A0A1B0BQD3"/>
<dbReference type="Proteomes" id="UP000092460">
    <property type="component" value="Unassembled WGS sequence"/>
</dbReference>
<dbReference type="STRING" id="67801.A0A1B0BQD3"/>
<sequence length="339" mass="39246">MAMGLMETSVDYSTNIQKCGEITFRLEFDKKIYGLHCVFCSAICLQFDAFIKHIQEQHETQLTGLHSVMKEELLLEAEQRGNETYNNGLRWKNERKKNQKLDAAVETYIVKEEPMESETNGFNEMISKVETDLSDSGDNSLAAINVMQYSNEFRAVLDDSQLAFENCSKANLETVVLRRVSKLEKDLERTTNLLSKLSAEMLKVKRDVNKITKHNEIDEKELPIQSYEVVEDFLKFDEKYKDPEKLKLLSNNFLHINAPTSIAYVFKCWRSLLKDNAAKYLNWTGTGSKHPVRTLASTTAIRDAFARKYPNDPIEVFESKTKKFFLYASDRISKRRQQK</sequence>
<dbReference type="EMBL" id="JXJN01018561">
    <property type="status" value="NOT_ANNOTATED_CDS"/>
    <property type="molecule type" value="Genomic_DNA"/>
</dbReference>
<evidence type="ECO:0000313" key="2">
    <source>
        <dbReference type="EnsemblMetazoa" id="GPPI037312-PA"/>
    </source>
</evidence>
<evidence type="ECO:0000313" key="3">
    <source>
        <dbReference type="Proteomes" id="UP000092460"/>
    </source>
</evidence>
<keyword evidence="3" id="KW-1185">Reference proteome</keyword>
<evidence type="ECO:0000256" key="1">
    <source>
        <dbReference type="SAM" id="Coils"/>
    </source>
</evidence>
<dbReference type="VEuPathDB" id="VectorBase:GPPI037312"/>
<protein>
    <submittedName>
        <fullName evidence="2">Uncharacterized protein</fullName>
    </submittedName>
</protein>
<name>A0A1B0BQD3_9MUSC</name>
<proteinExistence type="predicted"/>
<reference evidence="2" key="2">
    <citation type="submission" date="2020-05" db="UniProtKB">
        <authorList>
            <consortium name="EnsemblMetazoa"/>
        </authorList>
    </citation>
    <scope>IDENTIFICATION</scope>
    <source>
        <strain evidence="2">IAEA</strain>
    </source>
</reference>
<feature type="coiled-coil region" evidence="1">
    <location>
        <begin position="180"/>
        <end position="207"/>
    </location>
</feature>
<organism evidence="2 3">
    <name type="scientific">Glossina palpalis gambiensis</name>
    <dbReference type="NCBI Taxonomy" id="67801"/>
    <lineage>
        <taxon>Eukaryota</taxon>
        <taxon>Metazoa</taxon>
        <taxon>Ecdysozoa</taxon>
        <taxon>Arthropoda</taxon>
        <taxon>Hexapoda</taxon>
        <taxon>Insecta</taxon>
        <taxon>Pterygota</taxon>
        <taxon>Neoptera</taxon>
        <taxon>Endopterygota</taxon>
        <taxon>Diptera</taxon>
        <taxon>Brachycera</taxon>
        <taxon>Muscomorpha</taxon>
        <taxon>Hippoboscoidea</taxon>
        <taxon>Glossinidae</taxon>
        <taxon>Glossina</taxon>
    </lineage>
</organism>
<dbReference type="EnsemblMetazoa" id="GPPI037312-RA">
    <property type="protein sequence ID" value="GPPI037312-PA"/>
    <property type="gene ID" value="GPPI037312"/>
</dbReference>
<accession>A0A1B0BQD3</accession>
<reference evidence="3" key="1">
    <citation type="submission" date="2015-01" db="EMBL/GenBank/DDBJ databases">
        <authorList>
            <person name="Aksoy S."/>
            <person name="Warren W."/>
            <person name="Wilson R.K."/>
        </authorList>
    </citation>
    <scope>NUCLEOTIDE SEQUENCE [LARGE SCALE GENOMIC DNA]</scope>
    <source>
        <strain evidence="3">IAEA</strain>
    </source>
</reference>
<keyword evidence="1" id="KW-0175">Coiled coil</keyword>